<keyword evidence="1" id="KW-1133">Transmembrane helix</keyword>
<keyword evidence="1" id="KW-0472">Membrane</keyword>
<reference evidence="2 3" key="1">
    <citation type="submission" date="2024-10" db="EMBL/GenBank/DDBJ databases">
        <title>Novel secondary metabolite-producing bacteria for plant disease control.</title>
        <authorList>
            <person name="Chevrette M."/>
        </authorList>
    </citation>
    <scope>NUCLEOTIDE SEQUENCE [LARGE SCALE GENOMIC DNA]</scope>
    <source>
        <strain evidence="2 3">J30 TE3557</strain>
    </source>
</reference>
<gene>
    <name evidence="2" type="ORF">ABIA52_004057</name>
</gene>
<keyword evidence="3" id="KW-1185">Reference proteome</keyword>
<sequence length="106" mass="11512">MLRNVCDFVDSLGKGFFVGLRRLGGSADLTHVLEGRGLHFLACGMRFEVMQSPDIPAHNPMLTMGSAAWGGVPIDGFAIPGIGFSYWIFRMSRRPLGMPKSSGPNK</sequence>
<evidence type="ECO:0000256" key="1">
    <source>
        <dbReference type="SAM" id="Phobius"/>
    </source>
</evidence>
<feature type="transmembrane region" description="Helical" evidence="1">
    <location>
        <begin position="67"/>
        <end position="89"/>
    </location>
</feature>
<name>A0ABW8NCF9_9MICC</name>
<dbReference type="EMBL" id="JBIYEW010000003">
    <property type="protein sequence ID" value="MFK4641168.1"/>
    <property type="molecule type" value="Genomic_DNA"/>
</dbReference>
<organism evidence="2 3">
    <name type="scientific">Paenarthrobacter histidinolovorans</name>
    <dbReference type="NCBI Taxonomy" id="43664"/>
    <lineage>
        <taxon>Bacteria</taxon>
        <taxon>Bacillati</taxon>
        <taxon>Actinomycetota</taxon>
        <taxon>Actinomycetes</taxon>
        <taxon>Micrococcales</taxon>
        <taxon>Micrococcaceae</taxon>
        <taxon>Paenarthrobacter</taxon>
    </lineage>
</organism>
<proteinExistence type="predicted"/>
<accession>A0ABW8NCF9</accession>
<protein>
    <submittedName>
        <fullName evidence="2">Uncharacterized protein</fullName>
    </submittedName>
</protein>
<dbReference type="Proteomes" id="UP001620520">
    <property type="component" value="Unassembled WGS sequence"/>
</dbReference>
<keyword evidence="1" id="KW-0812">Transmembrane</keyword>
<evidence type="ECO:0000313" key="2">
    <source>
        <dbReference type="EMBL" id="MFK4641168.1"/>
    </source>
</evidence>
<evidence type="ECO:0000313" key="3">
    <source>
        <dbReference type="Proteomes" id="UP001620520"/>
    </source>
</evidence>
<comment type="caution">
    <text evidence="2">The sequence shown here is derived from an EMBL/GenBank/DDBJ whole genome shotgun (WGS) entry which is preliminary data.</text>
</comment>